<feature type="region of interest" description="Disordered" evidence="1">
    <location>
        <begin position="447"/>
        <end position="476"/>
    </location>
</feature>
<dbReference type="NCBIfam" id="TIGR01643">
    <property type="entry name" value="YD_repeat_2x"/>
    <property type="match status" value="1"/>
</dbReference>
<name>A0ABU7H442_9SPHI</name>
<feature type="compositionally biased region" description="Low complexity" evidence="1">
    <location>
        <begin position="452"/>
        <end position="476"/>
    </location>
</feature>
<comment type="caution">
    <text evidence="3">The sequence shown here is derived from an EMBL/GenBank/DDBJ whole genome shotgun (WGS) entry which is preliminary data.</text>
</comment>
<proteinExistence type="predicted"/>
<dbReference type="InterPro" id="IPR006530">
    <property type="entry name" value="YD"/>
</dbReference>
<dbReference type="Proteomes" id="UP001337681">
    <property type="component" value="Unassembled WGS sequence"/>
</dbReference>
<reference evidence="3 4" key="1">
    <citation type="submission" date="2024-01" db="EMBL/GenBank/DDBJ databases">
        <title>Pedobacter sp. nov., isolated from oil-contaminated soil.</title>
        <authorList>
            <person name="Le N.T.T."/>
        </authorList>
    </citation>
    <scope>NUCLEOTIDE SEQUENCE [LARGE SCALE GENOMIC DNA]</scope>
    <source>
        <strain evidence="3 4">VNH31</strain>
    </source>
</reference>
<keyword evidence="2" id="KW-0732">Signal</keyword>
<feature type="chain" id="PRO_5046237392" evidence="2">
    <location>
        <begin position="20"/>
        <end position="970"/>
    </location>
</feature>
<evidence type="ECO:0000313" key="4">
    <source>
        <dbReference type="Proteomes" id="UP001337681"/>
    </source>
</evidence>
<dbReference type="RefSeq" id="WP_330146259.1">
    <property type="nucleotide sequence ID" value="NZ_JAZDQU010000002.1"/>
</dbReference>
<dbReference type="Gene3D" id="2.180.10.10">
    <property type="entry name" value="RHS repeat-associated core"/>
    <property type="match status" value="1"/>
</dbReference>
<evidence type="ECO:0000313" key="3">
    <source>
        <dbReference type="EMBL" id="MEE1885361.1"/>
    </source>
</evidence>
<protein>
    <submittedName>
        <fullName evidence="3">RHS repeat domain-containing protein</fullName>
    </submittedName>
</protein>
<feature type="signal peptide" evidence="2">
    <location>
        <begin position="1"/>
        <end position="19"/>
    </location>
</feature>
<dbReference type="InterPro" id="IPR031325">
    <property type="entry name" value="RHS_repeat"/>
</dbReference>
<organism evidence="3 4">
    <name type="scientific">Pedobacter flavus</name>
    <dbReference type="NCBI Taxonomy" id="3113906"/>
    <lineage>
        <taxon>Bacteria</taxon>
        <taxon>Pseudomonadati</taxon>
        <taxon>Bacteroidota</taxon>
        <taxon>Sphingobacteriia</taxon>
        <taxon>Sphingobacteriales</taxon>
        <taxon>Sphingobacteriaceae</taxon>
        <taxon>Pedobacter</taxon>
    </lineage>
</organism>
<accession>A0ABU7H442</accession>
<keyword evidence="4" id="KW-1185">Reference proteome</keyword>
<dbReference type="Pfam" id="PF05593">
    <property type="entry name" value="RHS_repeat"/>
    <property type="match status" value="1"/>
</dbReference>
<sequence>MKTTITLLLILFTSIATFAQNIDWINAPLNPVPQGMDLKYQHLKGDVMQGSILNYFTRDGKWFSYRGNEKLKKDAQGRIIEYTDEKGTARTYQYDSKGNLINSSGSIYEYDNKNRLIKANHKYETSQYSYKNQGDLLIITELNTFDGKTSELEHHYKNGLRILQKSSGGTLKYEYTFDAKGNWVSMTTIDAATNKTLLNQYTGKPLKPTVRNIIYYSDYDKGLSAITVQLIDLTEGRVANAPLIPHPFFNGKELEKQMIARLIDDYVFYEPLAKTYYIARNAFLKTNKVGQKIPVEILISGVENILLYNGKYIGVVEKGNKGEDENDWKTINYTETLSSFVSVHQKTGSAYAFENIPKISNGKTVAIVGKSIPDFWYATINNKNGIYVFKNGLALNLKSISGYLANSKTQDLIVAVEGGTEYILPDYENSVDKKFYKARLFNPATDKIQTQKSSSSNTTPATTKTTSSNTSEQTTETRYYNGRYDYDNGLSSKEVVLHKINSYINIKNKAGATFLKLEEKQDFLSGTWTIKSSQGNIVIALDYLIGDKSLTVKLKYLMVGSQVISKNHPKGEMRNLHNVAIENFILDLFKYLEIKNNTTSKQTTTTTASSNTLEQTTETRYYNGKYTKETALQKANDFFNRTNGEKITFTKMEKKSDYLFVGNWIIKGADESLQSKIEYSFEDDGLKIKINEIVLNDKYGTLKMDKNHKDEAVRKTAENLYTSINDLYVKAVFVHLDINNNTLKKTTKTGSNTSGQSIEKDYSKDKITASYNENLSLYVRKINDATVYFYQDNSRINQPIHYEIIEDGKNLRLFTTYTKDYYSAFSLNDMSTDKLYPLTHRNGVFYLYIYKKNGTYSFTYQGKALHSAQYELYISKGDYTVVKVKSDNTIYLFKSDLSKAAISNSQAKGVLVHFADKNPIFVEAGKPTEPTKWKIEKENDKYYLINSSENKKHGVTDYEKSINWGIYTIN</sequence>
<evidence type="ECO:0000256" key="1">
    <source>
        <dbReference type="SAM" id="MobiDB-lite"/>
    </source>
</evidence>
<dbReference type="EMBL" id="JAZDQU010000002">
    <property type="protein sequence ID" value="MEE1885361.1"/>
    <property type="molecule type" value="Genomic_DNA"/>
</dbReference>
<gene>
    <name evidence="3" type="ORF">VRU49_08010</name>
</gene>
<evidence type="ECO:0000256" key="2">
    <source>
        <dbReference type="SAM" id="SignalP"/>
    </source>
</evidence>